<dbReference type="NCBIfam" id="NF033542">
    <property type="entry name" value="transpos_IS110"/>
    <property type="match status" value="1"/>
</dbReference>
<accession>A0A370KB74</accession>
<dbReference type="InterPro" id="IPR047650">
    <property type="entry name" value="Transpos_IS110"/>
</dbReference>
<dbReference type="InterPro" id="IPR003346">
    <property type="entry name" value="Transposase_20"/>
</dbReference>
<dbReference type="GO" id="GO:0004803">
    <property type="term" value="F:transposase activity"/>
    <property type="evidence" value="ECO:0007669"/>
    <property type="project" value="InterPro"/>
</dbReference>
<evidence type="ECO:0000313" key="3">
    <source>
        <dbReference type="EMBL" id="RDI99290.1"/>
    </source>
</evidence>
<comment type="caution">
    <text evidence="3">The sequence shown here is derived from an EMBL/GenBank/DDBJ whole genome shotgun (WGS) entry which is preliminary data.</text>
</comment>
<dbReference type="GO" id="GO:0003677">
    <property type="term" value="F:DNA binding"/>
    <property type="evidence" value="ECO:0007669"/>
    <property type="project" value="InterPro"/>
</dbReference>
<dbReference type="RefSeq" id="WP_114823032.1">
    <property type="nucleotide sequence ID" value="NZ_QQSY01000001.1"/>
</dbReference>
<dbReference type="EMBL" id="QQSY01000001">
    <property type="protein sequence ID" value="RDI99290.1"/>
    <property type="molecule type" value="Genomic_DNA"/>
</dbReference>
<dbReference type="AlphaFoldDB" id="A0A370KB74"/>
<protein>
    <submittedName>
        <fullName evidence="3">IS110 family transposase</fullName>
    </submittedName>
</protein>
<keyword evidence="4" id="KW-1185">Reference proteome</keyword>
<dbReference type="PANTHER" id="PTHR33055:SF3">
    <property type="entry name" value="PUTATIVE TRANSPOSASE FOR IS117-RELATED"/>
    <property type="match status" value="1"/>
</dbReference>
<reference evidence="3 4" key="1">
    <citation type="submission" date="2018-07" db="EMBL/GenBank/DDBJ databases">
        <title>Dyella solisilvae sp. nov., isolated from the pine and broad-leaved mixed forest soil.</title>
        <authorList>
            <person name="Gao Z."/>
            <person name="Qiu L."/>
        </authorList>
    </citation>
    <scope>NUCLEOTIDE SEQUENCE [LARGE SCALE GENOMIC DNA]</scope>
    <source>
        <strain evidence="3 4">DHG54</strain>
    </source>
</reference>
<dbReference type="InterPro" id="IPR002525">
    <property type="entry name" value="Transp_IS110-like_N"/>
</dbReference>
<gene>
    <name evidence="3" type="ORF">DVT68_00015</name>
</gene>
<dbReference type="Proteomes" id="UP000254711">
    <property type="component" value="Unassembled WGS sequence"/>
</dbReference>
<dbReference type="Pfam" id="PF01548">
    <property type="entry name" value="DEDD_Tnp_IS110"/>
    <property type="match status" value="1"/>
</dbReference>
<organism evidence="3 4">
    <name type="scientific">Dyella solisilvae</name>
    <dbReference type="NCBI Taxonomy" id="1920168"/>
    <lineage>
        <taxon>Bacteria</taxon>
        <taxon>Pseudomonadati</taxon>
        <taxon>Pseudomonadota</taxon>
        <taxon>Gammaproteobacteria</taxon>
        <taxon>Lysobacterales</taxon>
        <taxon>Rhodanobacteraceae</taxon>
        <taxon>Dyella</taxon>
    </lineage>
</organism>
<dbReference type="OrthoDB" id="6637920at2"/>
<name>A0A370KB74_9GAMM</name>
<evidence type="ECO:0000259" key="1">
    <source>
        <dbReference type="Pfam" id="PF01548"/>
    </source>
</evidence>
<dbReference type="GO" id="GO:0006313">
    <property type="term" value="P:DNA transposition"/>
    <property type="evidence" value="ECO:0007669"/>
    <property type="project" value="InterPro"/>
</dbReference>
<proteinExistence type="predicted"/>
<feature type="domain" description="Transposase IS116/IS110/IS902 C-terminal" evidence="2">
    <location>
        <begin position="277"/>
        <end position="361"/>
    </location>
</feature>
<evidence type="ECO:0000259" key="2">
    <source>
        <dbReference type="Pfam" id="PF02371"/>
    </source>
</evidence>
<feature type="domain" description="Transposase IS110-like N-terminal" evidence="1">
    <location>
        <begin position="13"/>
        <end position="168"/>
    </location>
</feature>
<evidence type="ECO:0000313" key="4">
    <source>
        <dbReference type="Proteomes" id="UP000254711"/>
    </source>
</evidence>
<sequence length="421" mass="48204">MRTHRDDDFTVFVGLDWADAKHDVCLQSADSDAYEFGTFAHQPDAIDAWALALHQRFGGRIAIALELTKGPVVYALQKYDFIVLFPIDASLLATYRKAFKPSRAKDDPTDAQLALELMRRYPRRFTPLKPQSVAMRTLSFLVEQRRLLVDDKKRLINRLSHTLKKYYPQLLDWFEQHDTVVFLDFLLRWPTLKQAQRARKATLEAFFRGHNVRFATVIADRVQAIHAAMPLTGDPAVITTHQLLAEALVEQLQVTLRAIDRFDQAIAVLAPTLPDYALFEALPGSGPILTPRLLTAFGDQRECFATAEQLQQYSGVAPVTERSGKKSWVHWRWQCPTFVRQTFVEWAAQTINKSFWAGAFYRQQRAKGSPHQVAVRALAFKWIRILHRCWLSHTPYDESRYLRALQRRGSPLLAGLASSDS</sequence>
<dbReference type="Pfam" id="PF02371">
    <property type="entry name" value="Transposase_20"/>
    <property type="match status" value="1"/>
</dbReference>
<dbReference type="PANTHER" id="PTHR33055">
    <property type="entry name" value="TRANSPOSASE FOR INSERTION SEQUENCE ELEMENT IS1111A"/>
    <property type="match status" value="1"/>
</dbReference>